<feature type="chain" id="PRO_5022039846" description="Outer membrane protein beta-barrel domain-containing protein" evidence="1">
    <location>
        <begin position="22"/>
        <end position="342"/>
    </location>
</feature>
<sequence precursor="true">MFIHVLLLTALLACVAPRAWGDDTSGVAWAGWLDEAEVWQAADNLATQEPARLPPTEPAAGLRVLEPAARPIFERTPRDTASSGRVVRYEAAIGDRATHDLFAAHGIRGELIAVPIKAGAQADSKVDKYSARVAAFFVGDEATPGPDEAMVVRYDVPVEEIGLHTQLAPLGGEIIEPGALRLPEVRFFQPKARIYSDLKRNNDSEFDMFDDGALLASLDVVEFYFPMPLITERFARAMGRPSHLSGLGWRLGGTVGLGITTAVSSNDNASSAPISTLSAGIRYDFPLGRPSAEVLATRDCRLDERTRVGIEGGVQGGLSTDEDLEDSTDLGVYLGILVNTPW</sequence>
<feature type="signal peptide" evidence="1">
    <location>
        <begin position="1"/>
        <end position="21"/>
    </location>
</feature>
<accession>A0A518K3L6</accession>
<proteinExistence type="predicted"/>
<gene>
    <name evidence="2" type="ORF">Spa11_05730</name>
</gene>
<evidence type="ECO:0008006" key="4">
    <source>
        <dbReference type="Google" id="ProtNLM"/>
    </source>
</evidence>
<organism evidence="2 3">
    <name type="scientific">Botrimarina mediterranea</name>
    <dbReference type="NCBI Taxonomy" id="2528022"/>
    <lineage>
        <taxon>Bacteria</taxon>
        <taxon>Pseudomonadati</taxon>
        <taxon>Planctomycetota</taxon>
        <taxon>Planctomycetia</taxon>
        <taxon>Pirellulales</taxon>
        <taxon>Lacipirellulaceae</taxon>
        <taxon>Botrimarina</taxon>
    </lineage>
</organism>
<dbReference type="RefSeq" id="WP_145107101.1">
    <property type="nucleotide sequence ID" value="NZ_CP036349.1"/>
</dbReference>
<keyword evidence="1" id="KW-0732">Signal</keyword>
<name>A0A518K3L6_9BACT</name>
<evidence type="ECO:0000313" key="3">
    <source>
        <dbReference type="Proteomes" id="UP000316426"/>
    </source>
</evidence>
<protein>
    <recommendedName>
        <fullName evidence="4">Outer membrane protein beta-barrel domain-containing protein</fullName>
    </recommendedName>
</protein>
<evidence type="ECO:0000313" key="2">
    <source>
        <dbReference type="EMBL" id="QDV72398.1"/>
    </source>
</evidence>
<dbReference type="KEGG" id="bmei:Spa11_05730"/>
<dbReference type="Proteomes" id="UP000316426">
    <property type="component" value="Chromosome"/>
</dbReference>
<dbReference type="AlphaFoldDB" id="A0A518K3L6"/>
<dbReference type="EMBL" id="CP036349">
    <property type="protein sequence ID" value="QDV72398.1"/>
    <property type="molecule type" value="Genomic_DNA"/>
</dbReference>
<evidence type="ECO:0000256" key="1">
    <source>
        <dbReference type="SAM" id="SignalP"/>
    </source>
</evidence>
<reference evidence="2 3" key="1">
    <citation type="submission" date="2019-02" db="EMBL/GenBank/DDBJ databases">
        <title>Deep-cultivation of Planctomycetes and their phenomic and genomic characterization uncovers novel biology.</title>
        <authorList>
            <person name="Wiegand S."/>
            <person name="Jogler M."/>
            <person name="Boedeker C."/>
            <person name="Pinto D."/>
            <person name="Vollmers J."/>
            <person name="Rivas-Marin E."/>
            <person name="Kohn T."/>
            <person name="Peeters S.H."/>
            <person name="Heuer A."/>
            <person name="Rast P."/>
            <person name="Oberbeckmann S."/>
            <person name="Bunk B."/>
            <person name="Jeske O."/>
            <person name="Meyerdierks A."/>
            <person name="Storesund J.E."/>
            <person name="Kallscheuer N."/>
            <person name="Luecker S."/>
            <person name="Lage O.M."/>
            <person name="Pohl T."/>
            <person name="Merkel B.J."/>
            <person name="Hornburger P."/>
            <person name="Mueller R.-W."/>
            <person name="Bruemmer F."/>
            <person name="Labrenz M."/>
            <person name="Spormann A.M."/>
            <person name="Op den Camp H."/>
            <person name="Overmann J."/>
            <person name="Amann R."/>
            <person name="Jetten M.S.M."/>
            <person name="Mascher T."/>
            <person name="Medema M.H."/>
            <person name="Devos D.P."/>
            <person name="Kaster A.-K."/>
            <person name="Ovreas L."/>
            <person name="Rohde M."/>
            <person name="Galperin M.Y."/>
            <person name="Jogler C."/>
        </authorList>
    </citation>
    <scope>NUCLEOTIDE SEQUENCE [LARGE SCALE GENOMIC DNA]</scope>
    <source>
        <strain evidence="2 3">Spa11</strain>
    </source>
</reference>
<keyword evidence="3" id="KW-1185">Reference proteome</keyword>